<evidence type="ECO:0000256" key="4">
    <source>
        <dbReference type="ARBA" id="ARBA00021898"/>
    </source>
</evidence>
<dbReference type="SUPFAM" id="SSF101801">
    <property type="entry name" value="Surface presentation of antigens (SPOA)"/>
    <property type="match status" value="1"/>
</dbReference>
<evidence type="ECO:0000259" key="11">
    <source>
        <dbReference type="Pfam" id="PF01052"/>
    </source>
</evidence>
<protein>
    <recommendedName>
        <fullName evidence="4">Flagellar motor switch protein FliM</fullName>
    </recommendedName>
</protein>
<keyword evidence="12" id="KW-0966">Cell projection</keyword>
<dbReference type="GO" id="GO:0009425">
    <property type="term" value="C:bacterial-type flagellum basal body"/>
    <property type="evidence" value="ECO:0007669"/>
    <property type="project" value="UniProtKB-SubCell"/>
</dbReference>
<evidence type="ECO:0000256" key="5">
    <source>
        <dbReference type="ARBA" id="ARBA00022475"/>
    </source>
</evidence>
<dbReference type="EMBL" id="OZ060371">
    <property type="protein sequence ID" value="CAL4042212.1"/>
    <property type="molecule type" value="Genomic_DNA"/>
</dbReference>
<dbReference type="InterPro" id="IPR028976">
    <property type="entry name" value="CheC-like_sf"/>
</dbReference>
<dbReference type="RefSeq" id="WP_367681043.1">
    <property type="nucleotide sequence ID" value="NZ_OZ060371.1"/>
</dbReference>
<comment type="similarity">
    <text evidence="3">Belongs to the FliM family.</text>
</comment>
<dbReference type="GO" id="GO:0071978">
    <property type="term" value="P:bacterial-type flagellum-dependent swarming motility"/>
    <property type="evidence" value="ECO:0007669"/>
    <property type="project" value="TreeGrafter"/>
</dbReference>
<proteinExistence type="inferred from homology"/>
<name>A0AAT9IHP3_9GAMM</name>
<keyword evidence="5" id="KW-1003">Cell membrane</keyword>
<reference evidence="12" key="1">
    <citation type="submission" date="2024-06" db="EMBL/GenBank/DDBJ databases">
        <authorList>
            <person name="Manzano-Marin A."/>
            <person name="Manzano-Marin A."/>
            <person name="Alejandro Manzano Marin A."/>
        </authorList>
    </citation>
    <scope>NUCLEOTIDE SEQUENCE</scope>
    <source>
        <strain evidence="12">Ancorni-2928</strain>
    </source>
</reference>
<evidence type="ECO:0000256" key="3">
    <source>
        <dbReference type="ARBA" id="ARBA00011049"/>
    </source>
</evidence>
<dbReference type="InterPro" id="IPR001543">
    <property type="entry name" value="FliN-like_C"/>
</dbReference>
<evidence type="ECO:0000256" key="9">
    <source>
        <dbReference type="ARBA" id="ARBA00023143"/>
    </source>
</evidence>
<evidence type="ECO:0000256" key="7">
    <source>
        <dbReference type="ARBA" id="ARBA00022779"/>
    </source>
</evidence>
<dbReference type="Gene3D" id="3.40.1550.10">
    <property type="entry name" value="CheC-like"/>
    <property type="match status" value="1"/>
</dbReference>
<evidence type="ECO:0000313" key="12">
    <source>
        <dbReference type="EMBL" id="CAL4042212.1"/>
    </source>
</evidence>
<comment type="function">
    <text evidence="10">FliM is one of three proteins (FliG, FliN, FliM) that forms the rotor-mounted switch complex (C ring), located at the base of the basal body. This complex interacts with the CheY and CheZ chemotaxis proteins, in addition to contacting components of the motor that determine the direction of flagellar rotation.</text>
</comment>
<dbReference type="Pfam" id="PF01052">
    <property type="entry name" value="FliMN_C"/>
    <property type="match status" value="1"/>
</dbReference>
<organism evidence="12">
    <name type="scientific">Buchnera aphidicola</name>
    <name type="common">Anoecia corni</name>
    <dbReference type="NCBI Taxonomy" id="2994477"/>
    <lineage>
        <taxon>Bacteria</taxon>
        <taxon>Pseudomonadati</taxon>
        <taxon>Pseudomonadota</taxon>
        <taxon>Gammaproteobacteria</taxon>
        <taxon>Enterobacterales</taxon>
        <taxon>Erwiniaceae</taxon>
        <taxon>Buchnera</taxon>
    </lineage>
</organism>
<evidence type="ECO:0000256" key="10">
    <source>
        <dbReference type="ARBA" id="ARBA00025044"/>
    </source>
</evidence>
<accession>A0AAT9IHP3</accession>
<keyword evidence="6" id="KW-0145">Chemotaxis</keyword>
<keyword evidence="7" id="KW-0283">Flagellar rotation</keyword>
<keyword evidence="8" id="KW-0472">Membrane</keyword>
<dbReference type="InterPro" id="IPR036429">
    <property type="entry name" value="SpoA-like_sf"/>
</dbReference>
<dbReference type="Gene3D" id="2.30.330.10">
    <property type="entry name" value="SpoA-like"/>
    <property type="match status" value="1"/>
</dbReference>
<dbReference type="AlphaFoldDB" id="A0AAT9IHP3"/>
<evidence type="ECO:0000256" key="8">
    <source>
        <dbReference type="ARBA" id="ARBA00023136"/>
    </source>
</evidence>
<dbReference type="PANTHER" id="PTHR30034">
    <property type="entry name" value="FLAGELLAR MOTOR SWITCH PROTEIN FLIM"/>
    <property type="match status" value="1"/>
</dbReference>
<evidence type="ECO:0000256" key="1">
    <source>
        <dbReference type="ARBA" id="ARBA00004117"/>
    </source>
</evidence>
<gene>
    <name evidence="12" type="primary">fliM</name>
    <name evidence="12" type="ORF">BUANCORI2928_064</name>
</gene>
<dbReference type="GO" id="GO:0005886">
    <property type="term" value="C:plasma membrane"/>
    <property type="evidence" value="ECO:0007669"/>
    <property type="project" value="UniProtKB-SubCell"/>
</dbReference>
<evidence type="ECO:0000256" key="2">
    <source>
        <dbReference type="ARBA" id="ARBA00004202"/>
    </source>
</evidence>
<comment type="subcellular location">
    <subcellularLocation>
        <location evidence="1">Bacterial flagellum basal body</location>
    </subcellularLocation>
    <subcellularLocation>
        <location evidence="2">Cell membrane</location>
        <topology evidence="2">Peripheral membrane protein</topology>
    </subcellularLocation>
</comment>
<dbReference type="PANTHER" id="PTHR30034:SF6">
    <property type="entry name" value="YOP PROTEINS TRANSLOCATION PROTEIN Q"/>
    <property type="match status" value="1"/>
</dbReference>
<dbReference type="GO" id="GO:0050918">
    <property type="term" value="P:positive chemotaxis"/>
    <property type="evidence" value="ECO:0007669"/>
    <property type="project" value="TreeGrafter"/>
</dbReference>
<evidence type="ECO:0000256" key="6">
    <source>
        <dbReference type="ARBA" id="ARBA00022500"/>
    </source>
</evidence>
<feature type="domain" description="Flagellar motor switch protein FliN-like C-terminal" evidence="11">
    <location>
        <begin position="241"/>
        <end position="308"/>
    </location>
</feature>
<keyword evidence="12" id="KW-0969">Cilium</keyword>
<keyword evidence="12" id="KW-0282">Flagellum</keyword>
<keyword evidence="9" id="KW-0975">Bacterial flagellum</keyword>
<sequence length="315" mass="37258">MKKNKKKTIEILFYPKNKEFIYYNKFIDCYMIKNTIILLDKIHLLFLNKIQQSLKKIFDSEINVQLNKVEVHTDDRLITSLNPKRSINKIKLENDLGIVFLSFPLKITTLMINSLLKNDYAYSENCNTPRKLTKAHVFMQKKFLLIVKEAYEYSWKNFYHSIEQQFFSKNAHKTLYYPPHNEKQKLQINIIFNLTLNYTQIKLSIIIPYYTFKNINNYLSFKKQKQLINSNISNINILSMLKNVNLNLSIRSIENLIPLNTVKNISIGDIIPINNPEKVIVQTEKVPIFSGNYGIKNEKIVIQVTHIIKKQKYKN</sequence>